<dbReference type="GO" id="GO:0005634">
    <property type="term" value="C:nucleus"/>
    <property type="evidence" value="ECO:0007669"/>
    <property type="project" value="TreeGrafter"/>
</dbReference>
<name>A0A8X6HPX5_TRICU</name>
<dbReference type="GO" id="GO:0032797">
    <property type="term" value="C:SMN complex"/>
    <property type="evidence" value="ECO:0007669"/>
    <property type="project" value="TreeGrafter"/>
</dbReference>
<comment type="similarity">
    <text evidence="1">Belongs to the gemin-2 family.</text>
</comment>
<sequence length="200" mass="23489">MVGKVPNYVNFDAPPMTGVEYLHRVIEKRKCPEVVVSNIDKTKYRSRQTITVDEYNGFIRARPGFEPDPDWQKERLELFIANRTTLFDNRTNMKEKFTRRDVPKFSPREDWCLYCLGSDRHGLIYRKDESEASVDSKTAEASEIYLMDDIVLESNPLLHSVMLYLNQERISKLLSYHIDWLEELGFSHCQGEWLYALLVG</sequence>
<dbReference type="PANTHER" id="PTHR12794">
    <property type="entry name" value="GEMIN2"/>
    <property type="match status" value="1"/>
</dbReference>
<keyword evidence="3" id="KW-1185">Reference proteome</keyword>
<dbReference type="GO" id="GO:0000387">
    <property type="term" value="P:spliceosomal snRNP assembly"/>
    <property type="evidence" value="ECO:0007669"/>
    <property type="project" value="InterPro"/>
</dbReference>
<comment type="caution">
    <text evidence="2">The sequence shown here is derived from an EMBL/GenBank/DDBJ whole genome shotgun (WGS) entry which is preliminary data.</text>
</comment>
<reference evidence="2" key="1">
    <citation type="submission" date="2020-07" db="EMBL/GenBank/DDBJ databases">
        <title>Multicomponent nature underlies the extraordinary mechanical properties of spider dragline silk.</title>
        <authorList>
            <person name="Kono N."/>
            <person name="Nakamura H."/>
            <person name="Mori M."/>
            <person name="Yoshida Y."/>
            <person name="Ohtoshi R."/>
            <person name="Malay A.D."/>
            <person name="Moran D.A.P."/>
            <person name="Tomita M."/>
            <person name="Numata K."/>
            <person name="Arakawa K."/>
        </authorList>
    </citation>
    <scope>NUCLEOTIDE SEQUENCE</scope>
</reference>
<gene>
    <name evidence="2" type="ORF">TNCT_733341</name>
</gene>
<proteinExistence type="inferred from homology"/>
<dbReference type="Pfam" id="PF04938">
    <property type="entry name" value="SIP1"/>
    <property type="match status" value="1"/>
</dbReference>
<accession>A0A8X6HPX5</accession>
<organism evidence="2 3">
    <name type="scientific">Trichonephila clavata</name>
    <name type="common">Joro spider</name>
    <name type="synonym">Nephila clavata</name>
    <dbReference type="NCBI Taxonomy" id="2740835"/>
    <lineage>
        <taxon>Eukaryota</taxon>
        <taxon>Metazoa</taxon>
        <taxon>Ecdysozoa</taxon>
        <taxon>Arthropoda</taxon>
        <taxon>Chelicerata</taxon>
        <taxon>Arachnida</taxon>
        <taxon>Araneae</taxon>
        <taxon>Araneomorphae</taxon>
        <taxon>Entelegynae</taxon>
        <taxon>Araneoidea</taxon>
        <taxon>Nephilidae</taxon>
        <taxon>Trichonephila</taxon>
    </lineage>
</organism>
<evidence type="ECO:0000256" key="1">
    <source>
        <dbReference type="ARBA" id="ARBA00025758"/>
    </source>
</evidence>
<dbReference type="EMBL" id="BMAO01023751">
    <property type="protein sequence ID" value="GFQ90714.1"/>
    <property type="molecule type" value="Genomic_DNA"/>
</dbReference>
<dbReference type="Gene3D" id="1.20.58.1070">
    <property type="match status" value="1"/>
</dbReference>
<dbReference type="OrthoDB" id="428895at2759"/>
<evidence type="ECO:0000313" key="3">
    <source>
        <dbReference type="Proteomes" id="UP000887116"/>
    </source>
</evidence>
<evidence type="ECO:0000313" key="2">
    <source>
        <dbReference type="EMBL" id="GFQ90714.1"/>
    </source>
</evidence>
<protein>
    <submittedName>
        <fullName evidence="2">Uncharacterized protein</fullName>
    </submittedName>
</protein>
<dbReference type="AlphaFoldDB" id="A0A8X6HPX5"/>
<dbReference type="InterPro" id="IPR035426">
    <property type="entry name" value="Gemin2/Brr1"/>
</dbReference>
<dbReference type="Proteomes" id="UP000887116">
    <property type="component" value="Unassembled WGS sequence"/>
</dbReference>
<dbReference type="PANTHER" id="PTHR12794:SF0">
    <property type="entry name" value="GEM-ASSOCIATED PROTEIN 2"/>
    <property type="match status" value="1"/>
</dbReference>